<dbReference type="EMBL" id="JADOFV010000003">
    <property type="protein sequence ID" value="MBF7127456.1"/>
    <property type="molecule type" value="Genomic_DNA"/>
</dbReference>
<evidence type="ECO:0000256" key="8">
    <source>
        <dbReference type="ARBA" id="ARBA00023136"/>
    </source>
</evidence>
<evidence type="ECO:0000256" key="7">
    <source>
        <dbReference type="ARBA" id="ARBA00023122"/>
    </source>
</evidence>
<dbReference type="Gene3D" id="3.30.465.10">
    <property type="match status" value="1"/>
</dbReference>
<name>A0A1Y0VQD1_PEDPE</name>
<dbReference type="Proteomes" id="UP001214131">
    <property type="component" value="Chromosome"/>
</dbReference>
<evidence type="ECO:0000256" key="2">
    <source>
        <dbReference type="ARBA" id="ARBA00006337"/>
    </source>
</evidence>
<dbReference type="Proteomes" id="UP000196118">
    <property type="component" value="Chromosome"/>
</dbReference>
<dbReference type="InterPro" id="IPR016169">
    <property type="entry name" value="FAD-bd_PCMH_sub2"/>
</dbReference>
<dbReference type="Pfam" id="PF01595">
    <property type="entry name" value="CNNM"/>
    <property type="match status" value="1"/>
</dbReference>
<feature type="domain" description="CBS" evidence="12">
    <location>
        <begin position="230"/>
        <end position="292"/>
    </location>
</feature>
<dbReference type="InterPro" id="IPR005170">
    <property type="entry name" value="Transptr-assoc_dom"/>
</dbReference>
<dbReference type="InterPro" id="IPR046342">
    <property type="entry name" value="CBS_dom_sf"/>
</dbReference>
<dbReference type="Gene3D" id="3.10.580.10">
    <property type="entry name" value="CBS-domain"/>
    <property type="match status" value="1"/>
</dbReference>
<dbReference type="PROSITE" id="PS51371">
    <property type="entry name" value="CBS"/>
    <property type="match status" value="2"/>
</dbReference>
<keyword evidence="4 10" id="KW-0812">Transmembrane</keyword>
<dbReference type="SMART" id="SM00116">
    <property type="entry name" value="CBS"/>
    <property type="match status" value="2"/>
</dbReference>
<dbReference type="GO" id="GO:0050660">
    <property type="term" value="F:flavin adenine dinucleotide binding"/>
    <property type="evidence" value="ECO:0007669"/>
    <property type="project" value="InterPro"/>
</dbReference>
<dbReference type="PANTHER" id="PTHR43099:SF2">
    <property type="entry name" value="UPF0053 PROTEIN YRKA"/>
    <property type="match status" value="1"/>
</dbReference>
<accession>A0A8G0ZFT0</accession>
<evidence type="ECO:0000313" key="16">
    <source>
        <dbReference type="EMBL" id="MBF7127456.1"/>
    </source>
</evidence>
<keyword evidence="5" id="KW-0677">Repeat</keyword>
<dbReference type="EMBL" id="WENB01000003">
    <property type="protein sequence ID" value="KAF0413453.1"/>
    <property type="molecule type" value="Genomic_DNA"/>
</dbReference>
<dbReference type="InterPro" id="IPR044751">
    <property type="entry name" value="Ion_transp-like_CBS"/>
</dbReference>
<accession>A0A1Y0VQD1</accession>
<dbReference type="SMART" id="SM01091">
    <property type="entry name" value="CorC_HlyC"/>
    <property type="match status" value="1"/>
</dbReference>
<evidence type="ECO:0000256" key="4">
    <source>
        <dbReference type="ARBA" id="ARBA00022692"/>
    </source>
</evidence>
<dbReference type="Proteomes" id="UP000472573">
    <property type="component" value="Unassembled WGS sequence"/>
</dbReference>
<comment type="similarity">
    <text evidence="2">Belongs to the UPF0053 family.</text>
</comment>
<keyword evidence="8 10" id="KW-0472">Membrane</keyword>
<evidence type="ECO:0000313" key="17">
    <source>
        <dbReference type="EMBL" id="WEA57806.1"/>
    </source>
</evidence>
<keyword evidence="7 9" id="KW-0129">CBS domain</keyword>
<dbReference type="InterPro" id="IPR000644">
    <property type="entry name" value="CBS_dom"/>
</dbReference>
<evidence type="ECO:0000256" key="10">
    <source>
        <dbReference type="PROSITE-ProRule" id="PRU01193"/>
    </source>
</evidence>
<reference evidence="15 19" key="2">
    <citation type="submission" date="2019-10" db="EMBL/GenBank/DDBJ databases">
        <authorList>
            <person name="Irmler S."/>
            <person name="Berthoud H."/>
            <person name="Roetschi A."/>
            <person name="Arias E."/>
            <person name="Shani N."/>
            <person name="Wuethrich D."/>
            <person name="Bruggmann R."/>
        </authorList>
    </citation>
    <scope>NUCLEOTIDE SEQUENCE [LARGE SCALE GENOMIC DNA]</scope>
    <source>
        <strain evidence="15 19">FAM13073</strain>
    </source>
</reference>
<feature type="transmembrane region" description="Helical" evidence="11">
    <location>
        <begin position="67"/>
        <end position="86"/>
    </location>
</feature>
<feature type="transmembrane region" description="Helical" evidence="11">
    <location>
        <begin position="144"/>
        <end position="166"/>
    </location>
</feature>
<keyword evidence="3" id="KW-1003">Cell membrane</keyword>
<comment type="subcellular location">
    <subcellularLocation>
        <location evidence="1">Cell membrane</location>
        <topology evidence="1">Multi-pass membrane protein</topology>
    </subcellularLocation>
</comment>
<dbReference type="PROSITE" id="PS51846">
    <property type="entry name" value="CNNM"/>
    <property type="match status" value="1"/>
</dbReference>
<dbReference type="GeneID" id="33062492"/>
<dbReference type="CDD" id="cd04590">
    <property type="entry name" value="CBS_pair_CorC_HlyC_assoc"/>
    <property type="match status" value="1"/>
</dbReference>
<reference evidence="15" key="3">
    <citation type="submission" date="2019-12" db="EMBL/GenBank/DDBJ databases">
        <title>SpeciesPrimer: A bioinformatics pipeline dedicated to the design of qPCR primers for the quantification of bacterial species.</title>
        <authorList>
            <person name="Dreier M."/>
            <person name="Berthoud H."/>
            <person name="Shani N."/>
            <person name="Wechsler D."/>
            <person name="Junier P."/>
        </authorList>
    </citation>
    <scope>NUCLEOTIDE SEQUENCE</scope>
    <source>
        <strain evidence="15">FAM13073</strain>
    </source>
</reference>
<evidence type="ECO:0000313" key="14">
    <source>
        <dbReference type="EMBL" id="ARW20380.1"/>
    </source>
</evidence>
<evidence type="ECO:0000256" key="1">
    <source>
        <dbReference type="ARBA" id="ARBA00004651"/>
    </source>
</evidence>
<keyword evidence="19" id="KW-1185">Reference proteome</keyword>
<reference evidence="16" key="5">
    <citation type="submission" date="2020-11" db="EMBL/GenBank/DDBJ databases">
        <title>Antibiotic susceptibility profiles of Pediococcus pentosaceus from various origins and their implications for the safety assessment of strains with food-technology applications.</title>
        <authorList>
            <person name="Shani N."/>
            <person name="Oberhaensli S."/>
            <person name="Arias E."/>
        </authorList>
    </citation>
    <scope>NUCLEOTIDE SEQUENCE</scope>
    <source>
        <strain evidence="16">FAM 19164</strain>
    </source>
</reference>
<gene>
    <name evidence="15" type="ORF">GBO79_05730</name>
    <name evidence="16" type="ORF">ITQ97_06505</name>
    <name evidence="17" type="ORF">PWB86_02785</name>
    <name evidence="14" type="ORF">S100892_01837</name>
</gene>
<dbReference type="EMBL" id="CP021474">
    <property type="protein sequence ID" value="ARW20380.1"/>
    <property type="molecule type" value="Genomic_DNA"/>
</dbReference>
<evidence type="ECO:0000313" key="18">
    <source>
        <dbReference type="Proteomes" id="UP000196118"/>
    </source>
</evidence>
<evidence type="ECO:0000256" key="11">
    <source>
        <dbReference type="SAM" id="Phobius"/>
    </source>
</evidence>
<evidence type="ECO:0000259" key="12">
    <source>
        <dbReference type="PROSITE" id="PS51371"/>
    </source>
</evidence>
<evidence type="ECO:0000256" key="9">
    <source>
        <dbReference type="PROSITE-ProRule" id="PRU00703"/>
    </source>
</evidence>
<dbReference type="GO" id="GO:0005886">
    <property type="term" value="C:plasma membrane"/>
    <property type="evidence" value="ECO:0007669"/>
    <property type="project" value="UniProtKB-SubCell"/>
</dbReference>
<dbReference type="EMBL" id="CP118739">
    <property type="protein sequence ID" value="WEA57806.1"/>
    <property type="molecule type" value="Genomic_DNA"/>
</dbReference>
<dbReference type="RefSeq" id="WP_011673024.1">
    <property type="nucleotide sequence ID" value="NZ_BEWQ01000006.1"/>
</dbReference>
<evidence type="ECO:0000256" key="3">
    <source>
        <dbReference type="ARBA" id="ARBA00022475"/>
    </source>
</evidence>
<evidence type="ECO:0000256" key="6">
    <source>
        <dbReference type="ARBA" id="ARBA00022989"/>
    </source>
</evidence>
<dbReference type="InterPro" id="IPR002550">
    <property type="entry name" value="CNNM"/>
</dbReference>
<dbReference type="Pfam" id="PF03471">
    <property type="entry name" value="CorC_HlyC"/>
    <property type="match status" value="1"/>
</dbReference>
<evidence type="ECO:0000313" key="15">
    <source>
        <dbReference type="EMBL" id="KAF0413453.1"/>
    </source>
</evidence>
<evidence type="ECO:0000313" key="20">
    <source>
        <dbReference type="Proteomes" id="UP001214131"/>
    </source>
</evidence>
<dbReference type="Proteomes" id="UP000743107">
    <property type="component" value="Unassembled WGS sequence"/>
</dbReference>
<evidence type="ECO:0000259" key="13">
    <source>
        <dbReference type="PROSITE" id="PS51846"/>
    </source>
</evidence>
<feature type="domain" description="CBS" evidence="12">
    <location>
        <begin position="295"/>
        <end position="352"/>
    </location>
</feature>
<evidence type="ECO:0000256" key="5">
    <source>
        <dbReference type="ARBA" id="ARBA00022737"/>
    </source>
</evidence>
<dbReference type="SUPFAM" id="SSF54631">
    <property type="entry name" value="CBS-domain pair"/>
    <property type="match status" value="1"/>
</dbReference>
<proteinExistence type="inferred from homology"/>
<feature type="transmembrane region" description="Helical" evidence="11">
    <location>
        <begin position="6"/>
        <end position="30"/>
    </location>
</feature>
<sequence>MDSGQIVSNLIVMLITFILAYFFVAAEFALVQTRLSALEEAEKETTSARKKKKYQLAMRMVRKLNEYLSTTQVGTSICGIILGWIGESTVEYFVVEVFGATHLINSASLHIVGAVVGVLLLTYLEVVITEIVPKNISIDIPLKVLMWVVTPLHYFHTTFYPFVWLLNASANGIVRLLGMQPADESDEIFSQAEILNLSRNAVSGGELDKNDYVYMQRAFDFNDKVAKDIMIDRTQLVVLDINSKVDEALRQYLQSRFSRFPVVANNDKDKILGYIYNYDIIRQSQVDGDIKVSKLLRNIITVPETLALQDVLEQMIQKQVPISVVVDEYGGTSGIITDKDIYEEVFGNINDEIDDVSGDYIHKEENGHYKVSGKMTVYDFERYFGIDVPDFEEEDVVTLGGYVIDHKPDIKVGEHVRIQNYDFEVLDNENAHIDWFLVHKLKPEELADVPPVVAITETLFD</sequence>
<evidence type="ECO:0000313" key="19">
    <source>
        <dbReference type="Proteomes" id="UP000472573"/>
    </source>
</evidence>
<protein>
    <submittedName>
        <fullName evidence="15">DUF21 domain-containing protein</fullName>
    </submittedName>
    <submittedName>
        <fullName evidence="17">Hemolysin family protein</fullName>
    </submittedName>
    <submittedName>
        <fullName evidence="16">HlyC/CorC family transporter</fullName>
    </submittedName>
    <submittedName>
        <fullName evidence="14">UPF0053 protein YqhB</fullName>
    </submittedName>
</protein>
<reference evidence="19" key="4">
    <citation type="submission" date="2020-03" db="EMBL/GenBank/DDBJ databases">
        <title>SpeciesPrimer: A bioinformatics pipeline dedicated to the design of qPCR primers for the quantification of bacterial species.</title>
        <authorList>
            <person name="Dreier M."/>
            <person name="Berthoud H."/>
            <person name="Shani N."/>
            <person name="Wechsler D."/>
            <person name="Junier P."/>
        </authorList>
    </citation>
    <scope>NUCLEOTIDE SEQUENCE [LARGE SCALE GENOMIC DNA]</scope>
    <source>
        <strain evidence="19">FAM13073</strain>
    </source>
</reference>
<keyword evidence="6 10" id="KW-1133">Transmembrane helix</keyword>
<dbReference type="AlphaFoldDB" id="A0A1Y0VQD1"/>
<reference evidence="14 18" key="1">
    <citation type="submission" date="2017-05" db="EMBL/GenBank/DDBJ databases">
        <title>Genome sequence of Pediococcus pentosaceus strain SRCM100892.</title>
        <authorList>
            <person name="Cho S.H."/>
        </authorList>
    </citation>
    <scope>NUCLEOTIDE SEQUENCE [LARGE SCALE GENOMIC DNA]</scope>
    <source>
        <strain evidence="14 18">SRCM100892</strain>
    </source>
</reference>
<reference evidence="17 20" key="6">
    <citation type="submission" date="2023-02" db="EMBL/GenBank/DDBJ databases">
        <title>Comparative genomics and fermentation flavor characterization of five lactic acid bacteria reveal flavor biosynthesis metabolic pathways in fermented muskmelon puree.</title>
        <authorList>
            <person name="Yuan L."/>
            <person name="Li M."/>
            <person name="Xu X."/>
            <person name="Lao F."/>
            <person name="Wu J."/>
        </authorList>
    </citation>
    <scope>NUCLEOTIDE SEQUENCE [LARGE SCALE GENOMIC DNA]</scope>
    <source>
        <strain evidence="17 20">Ca-4</strain>
    </source>
</reference>
<dbReference type="InterPro" id="IPR036318">
    <property type="entry name" value="FAD-bd_PCMH-like_sf"/>
</dbReference>
<dbReference type="Pfam" id="PF00571">
    <property type="entry name" value="CBS"/>
    <property type="match status" value="2"/>
</dbReference>
<dbReference type="OMA" id="TIGGYMM"/>
<feature type="transmembrane region" description="Helical" evidence="11">
    <location>
        <begin position="106"/>
        <end position="132"/>
    </location>
</feature>
<organism evidence="14 18">
    <name type="scientific">Pediococcus pentosaceus</name>
    <dbReference type="NCBI Taxonomy" id="1255"/>
    <lineage>
        <taxon>Bacteria</taxon>
        <taxon>Bacillati</taxon>
        <taxon>Bacillota</taxon>
        <taxon>Bacilli</taxon>
        <taxon>Lactobacillales</taxon>
        <taxon>Lactobacillaceae</taxon>
        <taxon>Pediococcus</taxon>
    </lineage>
</organism>
<dbReference type="SUPFAM" id="SSF56176">
    <property type="entry name" value="FAD-binding/transporter-associated domain-like"/>
    <property type="match status" value="1"/>
</dbReference>
<dbReference type="PANTHER" id="PTHR43099">
    <property type="entry name" value="UPF0053 PROTEIN YRKA"/>
    <property type="match status" value="1"/>
</dbReference>
<feature type="domain" description="CNNM transmembrane" evidence="13">
    <location>
        <begin position="2"/>
        <end position="211"/>
    </location>
</feature>
<dbReference type="InterPro" id="IPR051676">
    <property type="entry name" value="UPF0053_domain"/>
</dbReference>